<dbReference type="InterPro" id="IPR028204">
    <property type="entry name" value="Tricorn_C1"/>
</dbReference>
<evidence type="ECO:0000256" key="9">
    <source>
        <dbReference type="SAM" id="MobiDB-lite"/>
    </source>
</evidence>
<dbReference type="Gene3D" id="3.30.750.44">
    <property type="match status" value="1"/>
</dbReference>
<evidence type="ECO:0000313" key="11">
    <source>
        <dbReference type="EMBL" id="RXQ95825.1"/>
    </source>
</evidence>
<feature type="domain" description="Tail specific protease" evidence="10">
    <location>
        <begin position="852"/>
        <end position="1046"/>
    </location>
</feature>
<protein>
    <recommendedName>
        <fullName evidence="7">Tricorn protease homolog</fullName>
        <ecNumber evidence="7">3.4.21.-</ecNumber>
    </recommendedName>
</protein>
<name>A0A4Q1JMK5_9BACT</name>
<dbReference type="RefSeq" id="WP_129253718.1">
    <property type="nucleotide sequence ID" value="NZ_SAXA01000004.1"/>
</dbReference>
<dbReference type="AlphaFoldDB" id="A0A4Q1JMK5"/>
<dbReference type="InterPro" id="IPR029414">
    <property type="entry name" value="Tricorn_PDZ"/>
</dbReference>
<dbReference type="GO" id="GO:0006508">
    <property type="term" value="P:proteolysis"/>
    <property type="evidence" value="ECO:0007669"/>
    <property type="project" value="UniProtKB-UniRule"/>
</dbReference>
<dbReference type="EC" id="3.4.21.-" evidence="7"/>
<evidence type="ECO:0000259" key="10">
    <source>
        <dbReference type="SMART" id="SM00245"/>
    </source>
</evidence>
<dbReference type="Pfam" id="PF03572">
    <property type="entry name" value="Peptidase_S41"/>
    <property type="match status" value="1"/>
</dbReference>
<dbReference type="OrthoDB" id="9815657at2"/>
<dbReference type="PANTHER" id="PTHR43253:SF1">
    <property type="entry name" value="TRICORN PROTEASE HOMOLOG 2-RELATED"/>
    <property type="match status" value="1"/>
</dbReference>
<evidence type="ECO:0000256" key="3">
    <source>
        <dbReference type="ARBA" id="ARBA00022490"/>
    </source>
</evidence>
<dbReference type="EMBL" id="SAXA01000004">
    <property type="protein sequence ID" value="RXQ95825.1"/>
    <property type="molecule type" value="Genomic_DNA"/>
</dbReference>
<dbReference type="Pfam" id="PF14684">
    <property type="entry name" value="Tricorn_C1"/>
    <property type="match status" value="1"/>
</dbReference>
<dbReference type="SUPFAM" id="SSF82171">
    <property type="entry name" value="DPP6 N-terminal domain-like"/>
    <property type="match status" value="1"/>
</dbReference>
<dbReference type="Pfam" id="PF26549">
    <property type="entry name" value="Tricorn_N"/>
    <property type="match status" value="1"/>
</dbReference>
<keyword evidence="12" id="KW-1185">Reference proteome</keyword>
<evidence type="ECO:0000256" key="8">
    <source>
        <dbReference type="PIRSR" id="PIRSR036421-1"/>
    </source>
</evidence>
<dbReference type="PIRSF" id="PIRSF036421">
    <property type="entry name" value="Tricorn_protease"/>
    <property type="match status" value="1"/>
</dbReference>
<dbReference type="Gene3D" id="2.130.10.10">
    <property type="entry name" value="YVTN repeat-like/Quinoprotein amine dehydrogenase"/>
    <property type="match status" value="1"/>
</dbReference>
<keyword evidence="3 7" id="KW-0963">Cytoplasm</keyword>
<proteinExistence type="inferred from homology"/>
<keyword evidence="5 7" id="KW-0378">Hydrolase</keyword>
<gene>
    <name evidence="11" type="ORF">EO244_05820</name>
</gene>
<evidence type="ECO:0000256" key="4">
    <source>
        <dbReference type="ARBA" id="ARBA00022670"/>
    </source>
</evidence>
<evidence type="ECO:0000313" key="12">
    <source>
        <dbReference type="Proteomes" id="UP000289703"/>
    </source>
</evidence>
<feature type="region of interest" description="Disordered" evidence="9">
    <location>
        <begin position="1069"/>
        <end position="1090"/>
    </location>
</feature>
<comment type="function">
    <text evidence="7">Degrades oligopeptides.</text>
</comment>
<dbReference type="InterPro" id="IPR029045">
    <property type="entry name" value="ClpP/crotonase-like_dom_sf"/>
</dbReference>
<evidence type="ECO:0000256" key="5">
    <source>
        <dbReference type="ARBA" id="ARBA00022801"/>
    </source>
</evidence>
<evidence type="ECO:0000256" key="1">
    <source>
        <dbReference type="ARBA" id="ARBA00004496"/>
    </source>
</evidence>
<evidence type="ECO:0000256" key="6">
    <source>
        <dbReference type="ARBA" id="ARBA00022825"/>
    </source>
</evidence>
<dbReference type="GO" id="GO:0008236">
    <property type="term" value="F:serine-type peptidase activity"/>
    <property type="evidence" value="ECO:0007669"/>
    <property type="project" value="UniProtKB-UniRule"/>
</dbReference>
<dbReference type="SUPFAM" id="SSF50156">
    <property type="entry name" value="PDZ domain-like"/>
    <property type="match status" value="1"/>
</dbReference>
<feature type="region of interest" description="Disordered" evidence="9">
    <location>
        <begin position="541"/>
        <end position="574"/>
    </location>
</feature>
<dbReference type="GO" id="GO:0005737">
    <property type="term" value="C:cytoplasm"/>
    <property type="evidence" value="ECO:0007669"/>
    <property type="project" value="UniProtKB-SubCell"/>
</dbReference>
<dbReference type="InterPro" id="IPR012393">
    <property type="entry name" value="Tricorn_protease"/>
</dbReference>
<dbReference type="SUPFAM" id="SSF50960">
    <property type="entry name" value="TolB, C-terminal domain"/>
    <property type="match status" value="1"/>
</dbReference>
<dbReference type="Gene3D" id="2.30.42.10">
    <property type="match status" value="1"/>
</dbReference>
<dbReference type="Proteomes" id="UP000289703">
    <property type="component" value="Unassembled WGS sequence"/>
</dbReference>
<keyword evidence="4 7" id="KW-0645">Protease</keyword>
<dbReference type="InterPro" id="IPR015943">
    <property type="entry name" value="WD40/YVTN_repeat-like_dom_sf"/>
</dbReference>
<dbReference type="PANTHER" id="PTHR43253">
    <property type="entry name" value="TRICORN PROTEASE HOMOLOG 2-RELATED"/>
    <property type="match status" value="1"/>
</dbReference>
<comment type="similarity">
    <text evidence="2 7">Belongs to the peptidase S41B family.</text>
</comment>
<evidence type="ECO:0000256" key="2">
    <source>
        <dbReference type="ARBA" id="ARBA00008524"/>
    </source>
</evidence>
<dbReference type="Gene3D" id="2.120.10.60">
    <property type="entry name" value="Tricorn protease N-terminal domain"/>
    <property type="match status" value="1"/>
</dbReference>
<keyword evidence="6 7" id="KW-0720">Serine protease</keyword>
<dbReference type="SMART" id="SM00245">
    <property type="entry name" value="TSPc"/>
    <property type="match status" value="1"/>
</dbReference>
<evidence type="ECO:0000256" key="7">
    <source>
        <dbReference type="PIRNR" id="PIRNR036421"/>
    </source>
</evidence>
<dbReference type="SUPFAM" id="SSF52096">
    <property type="entry name" value="ClpP/crotonase"/>
    <property type="match status" value="1"/>
</dbReference>
<dbReference type="Pfam" id="PF26550">
    <property type="entry name" value="Tricorn_2nd"/>
    <property type="match status" value="1"/>
</dbReference>
<dbReference type="CDD" id="cd07562">
    <property type="entry name" value="Peptidase_S41_TRI"/>
    <property type="match status" value="1"/>
</dbReference>
<organism evidence="11 12">
    <name type="scientific">Ancylomarina salipaludis</name>
    <dbReference type="NCBI Taxonomy" id="2501299"/>
    <lineage>
        <taxon>Bacteria</taxon>
        <taxon>Pseudomonadati</taxon>
        <taxon>Bacteroidota</taxon>
        <taxon>Bacteroidia</taxon>
        <taxon>Marinilabiliales</taxon>
        <taxon>Marinifilaceae</taxon>
        <taxon>Ancylomarina</taxon>
    </lineage>
</organism>
<feature type="active site" description="Charge relay system" evidence="8">
    <location>
        <position position="1035"/>
    </location>
</feature>
<reference evidence="11 12" key="1">
    <citation type="submission" date="2019-01" db="EMBL/GenBank/DDBJ databases">
        <title>Ancylomarina salipaludis sp. nov., isolated from a salt marsh.</title>
        <authorList>
            <person name="Yoon J.-H."/>
        </authorList>
    </citation>
    <scope>NUCLEOTIDE SEQUENCE [LARGE SCALE GENOMIC DNA]</scope>
    <source>
        <strain evidence="11 12">SHSM-M15</strain>
    </source>
</reference>
<sequence length="1090" mass="122104">MNDNYLKKLSLFLVCFIVFTAYVQAQGTRLLRQPTLSETHIAYTYAGDLWVSDINGGQTLRLTSTPAVESDPHFSPDGQTIAFTSNRSGVDAVYTVSVTGGELKQLTWYPAASNVRGWTPDGKRVLYASTRETAPSNYDRLWTVSRDGGVSTMLNAQWGTKASFSADAKRIVIDKVRRWDWEWRAYRGGQNTPLIILNLDDSSEKLLPNESTTDVQPVWLGDKIYFLSDRDWAMNIWMYDTKTSELEQITKFKDIDIKSLSGYKNKLVFERDGYLHTYDLASGKTTQLEIELSGDFPWAATRWEDVSDRVASASLSPTGKRAIMSARGEVFTIPVEHGDARNITNNSAAADRAPIWSPKGDKIAWFSDVNGKGYQLMITNQDGLSEPEAISIGESKMAWEPAWSPDGKYIAFTDDDVRIRLIDIEARSIKTIDVGGNNLERGDLGLTWSKDSKWLAYAKSGANNFRRICIWSMADDRVRPITNVLADAFSPAWDADTHHLYFLASTDLALLSGYVNTSVMGAKAPNYEAYVVNLLKKDASPFEPRSDEEKAPKKEDKKETKDKKKDDKSAKAKEKADSLMQIDFNGIERRIIPLPMEKGKYRFILAGTKGTVFIAEASPKGRTSTLHKFDLKEREAKEFVSGVRSVSISADGNQMLTKIGSAWKVIGTKGPNGKSAKALKINLKTQLDRMAEWNQMFEEAWRYQRDYFYDPNMHGRDWNEVYERYTPLIPYIKHRSDLNYVLDQVNGELSVGHSFVFGGDFPKTDRPSVGLLGADLVADGKHWKIKRIYTSESWNPELSSPLDRPGMKVEEGNYIVGVNGKEISNKQDPYMALDGTAGQQTVLHINSKSDFKGSWKITVKPISSERALRQRAWVEDNRRLVDKLSGGRLAYIWVPNTSSNGFISFNRYYFAQQDKEGAVIDERFNGGGLLDDYMVDLMKRETRACLTNEVPNGDPIRLPAGIVGPKVLIINELAGSGGDFFPWVFKHQKIGPVVGARTWGGLVKSSVHYRLVDGGALTAPDNAVFDPNKNEWVGENKGIAPTIDVRQDAKSLNKGIDPQLERAVKEALSRLPETKRKITPPPFSTPALKK</sequence>
<comment type="subcellular location">
    <subcellularLocation>
        <location evidence="1 7">Cytoplasm</location>
    </subcellularLocation>
</comment>
<accession>A0A4Q1JMK5</accession>
<dbReference type="InterPro" id="IPR036034">
    <property type="entry name" value="PDZ_sf"/>
</dbReference>
<dbReference type="Pfam" id="PF14685">
    <property type="entry name" value="PDZ_Tricorn"/>
    <property type="match status" value="1"/>
</dbReference>
<feature type="active site" description="Charge relay system" evidence="8">
    <location>
        <position position="753"/>
    </location>
</feature>
<dbReference type="InterPro" id="IPR005151">
    <property type="entry name" value="Tail-specific_protease"/>
</dbReference>
<comment type="caution">
    <text evidence="11">The sequence shown here is derived from an EMBL/GenBank/DDBJ whole genome shotgun (WGS) entry which is preliminary data.</text>
</comment>
<feature type="active site" description="Nucleophile" evidence="8">
    <location>
        <position position="976"/>
    </location>
</feature>
<dbReference type="Gene3D" id="3.90.226.10">
    <property type="entry name" value="2-enoyl-CoA Hydratase, Chain A, domain 1"/>
    <property type="match status" value="1"/>
</dbReference>